<keyword evidence="2" id="KW-0479">Metal-binding</keyword>
<comment type="similarity">
    <text evidence="1">Belongs to the nuclear hormone receptor family. NR1 subfamily.</text>
</comment>
<dbReference type="GO" id="GO:0008270">
    <property type="term" value="F:zinc ion binding"/>
    <property type="evidence" value="ECO:0007669"/>
    <property type="project" value="UniProtKB-KW"/>
</dbReference>
<reference evidence="12" key="1">
    <citation type="submission" date="2025-08" db="UniProtKB">
        <authorList>
            <consortium name="Ensembl"/>
        </authorList>
    </citation>
    <scope>IDENTIFICATION</scope>
</reference>
<keyword evidence="5" id="KW-0805">Transcription regulation</keyword>
<dbReference type="PROSITE" id="PS00031">
    <property type="entry name" value="NUCLEAR_REC_DBD_1"/>
    <property type="match status" value="1"/>
</dbReference>
<evidence type="ECO:0000256" key="9">
    <source>
        <dbReference type="ARBA" id="ARBA00023242"/>
    </source>
</evidence>
<dbReference type="GO" id="GO:0050728">
    <property type="term" value="P:negative regulation of inflammatory response"/>
    <property type="evidence" value="ECO:0007669"/>
    <property type="project" value="TreeGrafter"/>
</dbReference>
<evidence type="ECO:0000256" key="6">
    <source>
        <dbReference type="ARBA" id="ARBA00023125"/>
    </source>
</evidence>
<dbReference type="PANTHER" id="PTHR24082:SF313">
    <property type="entry name" value="NUCLEAR RECEPTOR SUBFAMILY 1, GROUP H, MEMBER 5"/>
    <property type="match status" value="1"/>
</dbReference>
<dbReference type="InterPro" id="IPR013088">
    <property type="entry name" value="Znf_NHR/GATA"/>
</dbReference>
<dbReference type="PANTHER" id="PTHR24082">
    <property type="entry name" value="NUCLEAR HORMONE RECEPTOR"/>
    <property type="match status" value="1"/>
</dbReference>
<protein>
    <recommendedName>
        <fullName evidence="14">EcRH</fullName>
    </recommendedName>
</protein>
<dbReference type="InterPro" id="IPR050234">
    <property type="entry name" value="Nuclear_hormone_rcpt_NR1"/>
</dbReference>
<dbReference type="Pfam" id="PF00104">
    <property type="entry name" value="Hormone_recep"/>
    <property type="match status" value="1"/>
</dbReference>
<evidence type="ECO:0000256" key="1">
    <source>
        <dbReference type="ARBA" id="ARBA00008092"/>
    </source>
</evidence>
<dbReference type="GO" id="GO:0000978">
    <property type="term" value="F:RNA polymerase II cis-regulatory region sequence-specific DNA binding"/>
    <property type="evidence" value="ECO:0007669"/>
    <property type="project" value="TreeGrafter"/>
</dbReference>
<dbReference type="GO" id="GO:0090575">
    <property type="term" value="C:RNA polymerase II transcription regulator complex"/>
    <property type="evidence" value="ECO:0007669"/>
    <property type="project" value="TreeGrafter"/>
</dbReference>
<evidence type="ECO:0000256" key="4">
    <source>
        <dbReference type="ARBA" id="ARBA00022833"/>
    </source>
</evidence>
<dbReference type="GO" id="GO:0045944">
    <property type="term" value="P:positive regulation of transcription by RNA polymerase II"/>
    <property type="evidence" value="ECO:0007669"/>
    <property type="project" value="TreeGrafter"/>
</dbReference>
<evidence type="ECO:0000259" key="10">
    <source>
        <dbReference type="PROSITE" id="PS51030"/>
    </source>
</evidence>
<dbReference type="GO" id="GO:0030154">
    <property type="term" value="P:cell differentiation"/>
    <property type="evidence" value="ECO:0007669"/>
    <property type="project" value="TreeGrafter"/>
</dbReference>
<evidence type="ECO:0000313" key="13">
    <source>
        <dbReference type="Proteomes" id="UP000694398"/>
    </source>
</evidence>
<evidence type="ECO:0000256" key="2">
    <source>
        <dbReference type="ARBA" id="ARBA00022723"/>
    </source>
</evidence>
<dbReference type="GO" id="GO:0000122">
    <property type="term" value="P:negative regulation of transcription by RNA polymerase II"/>
    <property type="evidence" value="ECO:0007669"/>
    <property type="project" value="TreeGrafter"/>
</dbReference>
<evidence type="ECO:0000256" key="3">
    <source>
        <dbReference type="ARBA" id="ARBA00022771"/>
    </source>
</evidence>
<dbReference type="SUPFAM" id="SSF57716">
    <property type="entry name" value="Glucocorticoid receptor-like (DNA-binding domain)"/>
    <property type="match status" value="1"/>
</dbReference>
<sequence>MAYTSVTTADRYGLAEPMQCYDIWPEQVNYRQHNTDFQETPYCHYSTAQFPPALQSQHLSSNFNTYSLNHSTVIMDSVMEGSRPTCSSRKKGQEEVCVVCSDKASGYHYNALTCEGCKGFFRRSITKNAGYDCKNGGHCEIDMYMRRKRRECRLKTCGAVGMLAECNTEVQCNSKRLRKNIKQNSFHSNTKVEEKGTDNKLVSSIRKTMPENANPKLRFLQLSEKTTELQIGSKIEMMFLHVAQFYSTMRMLNNSTYILNGRNQSGDRNIIYCMEKFYNEDYPSATVMGIIEEFITSLFYFYRRMSGLNVSDTKYAVLAATTVLFSSKSHLQVENLQEPILHISVILYKYSKIYHAEDPQHFACLIGMLTELSTLSHNYSEILSTWKMKNPKLTALFSGKWNLYSHC</sequence>
<evidence type="ECO:0008006" key="14">
    <source>
        <dbReference type="Google" id="ProtNLM"/>
    </source>
</evidence>
<dbReference type="Pfam" id="PF00105">
    <property type="entry name" value="zf-C4"/>
    <property type="match status" value="1"/>
</dbReference>
<keyword evidence="9" id="KW-0539">Nucleus</keyword>
<evidence type="ECO:0000256" key="8">
    <source>
        <dbReference type="ARBA" id="ARBA00023170"/>
    </source>
</evidence>
<feature type="domain" description="NR LBD" evidence="11">
    <location>
        <begin position="163"/>
        <end position="405"/>
    </location>
</feature>
<evidence type="ECO:0000259" key="11">
    <source>
        <dbReference type="PROSITE" id="PS51843"/>
    </source>
</evidence>
<dbReference type="Gene3D" id="3.30.50.10">
    <property type="entry name" value="Erythroid Transcription Factor GATA-1, subunit A"/>
    <property type="match status" value="1"/>
</dbReference>
<dbReference type="Gene3D" id="1.10.565.10">
    <property type="entry name" value="Retinoid X Receptor"/>
    <property type="match status" value="1"/>
</dbReference>
<proteinExistence type="inferred from homology"/>
<keyword evidence="7" id="KW-0804">Transcription</keyword>
<dbReference type="OMA" id="ESNCKFN"/>
<dbReference type="Ensembl" id="ENSCLAT00000019344.1">
    <property type="protein sequence ID" value="ENSCLAP00000019159.1"/>
    <property type="gene ID" value="ENSCLAG00000013132.1"/>
</dbReference>
<dbReference type="AlphaFoldDB" id="A0A8C2VQS1"/>
<keyword evidence="13" id="KW-1185">Reference proteome</keyword>
<accession>A0A8C2VQS1</accession>
<dbReference type="Proteomes" id="UP000694398">
    <property type="component" value="Unassembled WGS sequence"/>
</dbReference>
<organism evidence="12 13">
    <name type="scientific">Chinchilla lanigera</name>
    <name type="common">Long-tailed chinchilla</name>
    <name type="synonym">Chinchilla villidera</name>
    <dbReference type="NCBI Taxonomy" id="34839"/>
    <lineage>
        <taxon>Eukaryota</taxon>
        <taxon>Metazoa</taxon>
        <taxon>Chordata</taxon>
        <taxon>Craniata</taxon>
        <taxon>Vertebrata</taxon>
        <taxon>Euteleostomi</taxon>
        <taxon>Mammalia</taxon>
        <taxon>Eutheria</taxon>
        <taxon>Euarchontoglires</taxon>
        <taxon>Glires</taxon>
        <taxon>Rodentia</taxon>
        <taxon>Hystricomorpha</taxon>
        <taxon>Chinchillidae</taxon>
        <taxon>Chinchilla</taxon>
    </lineage>
</organism>
<dbReference type="InterPro" id="IPR000536">
    <property type="entry name" value="Nucl_hrmn_rcpt_lig-bd"/>
</dbReference>
<dbReference type="PROSITE" id="PS51843">
    <property type="entry name" value="NR_LBD"/>
    <property type="match status" value="1"/>
</dbReference>
<keyword evidence="3" id="KW-0863">Zinc-finger</keyword>
<dbReference type="GO" id="GO:0004879">
    <property type="term" value="F:nuclear receptor activity"/>
    <property type="evidence" value="ECO:0007669"/>
    <property type="project" value="TreeGrafter"/>
</dbReference>
<dbReference type="InterPro" id="IPR035500">
    <property type="entry name" value="NHR-like_dom_sf"/>
</dbReference>
<dbReference type="InterPro" id="IPR001628">
    <property type="entry name" value="Znf_hrmn_rcpt"/>
</dbReference>
<reference evidence="12" key="2">
    <citation type="submission" date="2025-09" db="UniProtKB">
        <authorList>
            <consortium name="Ensembl"/>
        </authorList>
    </citation>
    <scope>IDENTIFICATION</scope>
</reference>
<dbReference type="SMART" id="SM00399">
    <property type="entry name" value="ZnF_C4"/>
    <property type="match status" value="1"/>
</dbReference>
<name>A0A8C2VQS1_CHILA</name>
<dbReference type="SUPFAM" id="SSF48508">
    <property type="entry name" value="Nuclear receptor ligand-binding domain"/>
    <property type="match status" value="1"/>
</dbReference>
<dbReference type="PRINTS" id="PR00047">
    <property type="entry name" value="STROIDFINGER"/>
</dbReference>
<keyword evidence="6" id="KW-0238">DNA-binding</keyword>
<evidence type="ECO:0000313" key="12">
    <source>
        <dbReference type="Ensembl" id="ENSCLAP00000019159.1"/>
    </source>
</evidence>
<dbReference type="PROSITE" id="PS51030">
    <property type="entry name" value="NUCLEAR_REC_DBD_2"/>
    <property type="match status" value="1"/>
</dbReference>
<keyword evidence="8" id="KW-0675">Receptor</keyword>
<evidence type="ECO:0000256" key="5">
    <source>
        <dbReference type="ARBA" id="ARBA00023015"/>
    </source>
</evidence>
<keyword evidence="4" id="KW-0862">Zinc</keyword>
<feature type="domain" description="Nuclear receptor" evidence="10">
    <location>
        <begin position="94"/>
        <end position="169"/>
    </location>
</feature>
<dbReference type="GeneTree" id="ENSGT00940000163318"/>
<evidence type="ECO:0000256" key="7">
    <source>
        <dbReference type="ARBA" id="ARBA00023163"/>
    </source>
</evidence>